<dbReference type="PANTHER" id="PTHR10704">
    <property type="entry name" value="CARBOHYDRATE SULFOTRANSFERASE"/>
    <property type="match status" value="1"/>
</dbReference>
<feature type="domain" description="Sulfotransferase" evidence="1">
    <location>
        <begin position="99"/>
        <end position="233"/>
    </location>
</feature>
<dbReference type="AlphaFoldDB" id="A0ABD3UVT7"/>
<name>A0ABD3UVT7_SINWO</name>
<dbReference type="InterPro" id="IPR000863">
    <property type="entry name" value="Sulfotransferase_dom"/>
</dbReference>
<dbReference type="EMBL" id="JBJQND010000015">
    <property type="protein sequence ID" value="KAL3853559.1"/>
    <property type="molecule type" value="Genomic_DNA"/>
</dbReference>
<comment type="caution">
    <text evidence="2">The sequence shown here is derived from an EMBL/GenBank/DDBJ whole genome shotgun (WGS) entry which is preliminary data.</text>
</comment>
<dbReference type="InterPro" id="IPR051135">
    <property type="entry name" value="Gal/GlcNAc/GalNAc_ST"/>
</dbReference>
<keyword evidence="3" id="KW-1185">Reference proteome</keyword>
<organism evidence="2 3">
    <name type="scientific">Sinanodonta woodiana</name>
    <name type="common">Chinese pond mussel</name>
    <name type="synonym">Anodonta woodiana</name>
    <dbReference type="NCBI Taxonomy" id="1069815"/>
    <lineage>
        <taxon>Eukaryota</taxon>
        <taxon>Metazoa</taxon>
        <taxon>Spiralia</taxon>
        <taxon>Lophotrochozoa</taxon>
        <taxon>Mollusca</taxon>
        <taxon>Bivalvia</taxon>
        <taxon>Autobranchia</taxon>
        <taxon>Heteroconchia</taxon>
        <taxon>Palaeoheterodonta</taxon>
        <taxon>Unionida</taxon>
        <taxon>Unionoidea</taxon>
        <taxon>Unionidae</taxon>
        <taxon>Unioninae</taxon>
        <taxon>Sinanodonta</taxon>
    </lineage>
</organism>
<evidence type="ECO:0000313" key="2">
    <source>
        <dbReference type="EMBL" id="KAL3853559.1"/>
    </source>
</evidence>
<gene>
    <name evidence="2" type="ORF">ACJMK2_017094</name>
</gene>
<accession>A0ABD3UVT7</accession>
<proteinExistence type="predicted"/>
<dbReference type="InterPro" id="IPR027417">
    <property type="entry name" value="P-loop_NTPase"/>
</dbReference>
<dbReference type="Pfam" id="PF00685">
    <property type="entry name" value="Sulfotransfer_1"/>
    <property type="match status" value="1"/>
</dbReference>
<dbReference type="SUPFAM" id="SSF52540">
    <property type="entry name" value="P-loop containing nucleoside triphosphate hydrolases"/>
    <property type="match status" value="1"/>
</dbReference>
<protein>
    <recommendedName>
        <fullName evidence="1">Sulfotransferase domain-containing protein</fullName>
    </recommendedName>
</protein>
<sequence>MSNLNFLHNEAKKWLYCRFDELDTSSLTDALSWRFGSDIGKKFLLCNGVKRLMPLVVKPKDSHRKCNNLIRDSCLGSNLRLFKFIRLPMTVAGRLLTGDSNLKVIHLLRDPRGMLMSQRRKEYNIEWPIKYCETMLSDLKTSVQLQNIFPGRVTILRYEDLAENPVSIARKLYKFTGIPMRKTVEGYIKEKTSEGKEKSCMLCTQKANSSATASKWRTKIDWRYMKLIDHVCETFYEAAGYVEFKRKADLLNLTFPSKYERDYILK</sequence>
<dbReference type="Proteomes" id="UP001634394">
    <property type="component" value="Unassembled WGS sequence"/>
</dbReference>
<dbReference type="Gene3D" id="3.40.50.300">
    <property type="entry name" value="P-loop containing nucleotide triphosphate hydrolases"/>
    <property type="match status" value="1"/>
</dbReference>
<evidence type="ECO:0000313" key="3">
    <source>
        <dbReference type="Proteomes" id="UP001634394"/>
    </source>
</evidence>
<reference evidence="2 3" key="1">
    <citation type="submission" date="2024-11" db="EMBL/GenBank/DDBJ databases">
        <title>Chromosome-level genome assembly of the freshwater bivalve Anodonta woodiana.</title>
        <authorList>
            <person name="Chen X."/>
        </authorList>
    </citation>
    <scope>NUCLEOTIDE SEQUENCE [LARGE SCALE GENOMIC DNA]</scope>
    <source>
        <strain evidence="2">MN2024</strain>
        <tissue evidence="2">Gills</tissue>
    </source>
</reference>
<dbReference type="PANTHER" id="PTHR10704:SF44">
    <property type="entry name" value="LD35051P-RELATED"/>
    <property type="match status" value="1"/>
</dbReference>
<evidence type="ECO:0000259" key="1">
    <source>
        <dbReference type="Pfam" id="PF00685"/>
    </source>
</evidence>